<dbReference type="SUPFAM" id="SSF52540">
    <property type="entry name" value="P-loop containing nucleoside triphosphate hydrolases"/>
    <property type="match status" value="1"/>
</dbReference>
<dbReference type="PANTHER" id="PTHR42781:SF4">
    <property type="entry name" value="SPERMIDINE_PUTRESCINE IMPORT ATP-BINDING PROTEIN POTA"/>
    <property type="match status" value="1"/>
</dbReference>
<name>A0A1B7HQF1_9ENTR</name>
<dbReference type="InterPro" id="IPR017871">
    <property type="entry name" value="ABC_transporter-like_CS"/>
</dbReference>
<dbReference type="PROSITE" id="PS50893">
    <property type="entry name" value="ABC_TRANSPORTER_2"/>
    <property type="match status" value="1"/>
</dbReference>
<dbReference type="RefSeq" id="WP_064518181.1">
    <property type="nucleotide sequence ID" value="NZ_LXEP01000034.1"/>
</dbReference>
<dbReference type="InterPro" id="IPR003439">
    <property type="entry name" value="ABC_transporter-like_ATP-bd"/>
</dbReference>
<keyword evidence="3 5" id="KW-0067">ATP-binding</keyword>
<dbReference type="GO" id="GO:0005524">
    <property type="term" value="F:ATP binding"/>
    <property type="evidence" value="ECO:0007669"/>
    <property type="project" value="UniProtKB-KW"/>
</dbReference>
<keyword evidence="2" id="KW-0547">Nucleotide-binding</keyword>
<evidence type="ECO:0000259" key="4">
    <source>
        <dbReference type="PROSITE" id="PS50893"/>
    </source>
</evidence>
<dbReference type="PROSITE" id="PS00211">
    <property type="entry name" value="ABC_TRANSPORTER_1"/>
    <property type="match status" value="1"/>
</dbReference>
<evidence type="ECO:0000256" key="2">
    <source>
        <dbReference type="ARBA" id="ARBA00022741"/>
    </source>
</evidence>
<organism evidence="5 6">
    <name type="scientific">Buttiauxella gaviniae ATCC 51604</name>
    <dbReference type="NCBI Taxonomy" id="1354253"/>
    <lineage>
        <taxon>Bacteria</taxon>
        <taxon>Pseudomonadati</taxon>
        <taxon>Pseudomonadota</taxon>
        <taxon>Gammaproteobacteria</taxon>
        <taxon>Enterobacterales</taxon>
        <taxon>Enterobacteriaceae</taxon>
        <taxon>Buttiauxella</taxon>
    </lineage>
</organism>
<protein>
    <submittedName>
        <fullName evidence="5">ATP-binding component of an ABC superfamily transporter</fullName>
        <ecNumber evidence="5">3.6.1.15</ecNumber>
        <ecNumber evidence="5">3.6.1.3</ecNumber>
    </submittedName>
</protein>
<dbReference type="Pfam" id="PF00005">
    <property type="entry name" value="ABC_tran"/>
    <property type="match status" value="1"/>
</dbReference>
<dbReference type="SMART" id="SM00382">
    <property type="entry name" value="AAA"/>
    <property type="match status" value="1"/>
</dbReference>
<dbReference type="InterPro" id="IPR003593">
    <property type="entry name" value="AAA+_ATPase"/>
</dbReference>
<dbReference type="InterPro" id="IPR027417">
    <property type="entry name" value="P-loop_NTPase"/>
</dbReference>
<dbReference type="EC" id="3.6.1.3" evidence="5"/>
<reference evidence="5 6" key="1">
    <citation type="submission" date="2016-04" db="EMBL/GenBank/DDBJ databases">
        <title>ATOL: Assembling a taxonomically balanced genome-scale reconstruction of the evolutionary history of the Enterobacteriaceae.</title>
        <authorList>
            <person name="Plunkett G.III."/>
            <person name="Neeno-Eckwall E.C."/>
            <person name="Glasner J.D."/>
            <person name="Perna N.T."/>
        </authorList>
    </citation>
    <scope>NUCLEOTIDE SEQUENCE [LARGE SCALE GENOMIC DNA]</scope>
    <source>
        <strain evidence="5 6">ATCC 51604</strain>
    </source>
</reference>
<dbReference type="GO" id="GO:0016887">
    <property type="term" value="F:ATP hydrolysis activity"/>
    <property type="evidence" value="ECO:0007669"/>
    <property type="project" value="InterPro"/>
</dbReference>
<evidence type="ECO:0000256" key="1">
    <source>
        <dbReference type="ARBA" id="ARBA00022448"/>
    </source>
</evidence>
<sequence>MLRVQDCSISNATRSLIQNMSFTVSPGEVLTLMGPSGAGKSTFLSWMIGALPAEFSVKGELWLNQQRRDTHPTARRNIGILFQDALLFAHLNVGQNLAMALPATIKGREQRRFYVEQALANAQLTHFSRRDPATLSGGERARVSVLRALLAKPEALLLDEPFSRLDQTLREQFRQFVWQQVEQQAIPVVLVTHDPQDIPTGGHIVTVNGSDY</sequence>
<dbReference type="Gene3D" id="3.40.50.300">
    <property type="entry name" value="P-loop containing nucleotide triphosphate hydrolases"/>
    <property type="match status" value="1"/>
</dbReference>
<gene>
    <name evidence="5" type="ORF">M977_03872</name>
</gene>
<feature type="domain" description="ABC transporter" evidence="4">
    <location>
        <begin position="2"/>
        <end position="212"/>
    </location>
</feature>
<dbReference type="EMBL" id="LXEP01000034">
    <property type="protein sequence ID" value="OAT17866.1"/>
    <property type="molecule type" value="Genomic_DNA"/>
</dbReference>
<dbReference type="AlphaFoldDB" id="A0A1B7HQF1"/>
<accession>A0A1B7HQF1</accession>
<keyword evidence="1" id="KW-0813">Transport</keyword>
<dbReference type="Proteomes" id="UP000078504">
    <property type="component" value="Unassembled WGS sequence"/>
</dbReference>
<dbReference type="EC" id="3.6.1.15" evidence="5"/>
<dbReference type="PATRIC" id="fig|1354253.4.peg.3954"/>
<proteinExistence type="predicted"/>
<evidence type="ECO:0000313" key="6">
    <source>
        <dbReference type="Proteomes" id="UP000078504"/>
    </source>
</evidence>
<keyword evidence="5" id="KW-0378">Hydrolase</keyword>
<evidence type="ECO:0000256" key="3">
    <source>
        <dbReference type="ARBA" id="ARBA00022840"/>
    </source>
</evidence>
<dbReference type="PANTHER" id="PTHR42781">
    <property type="entry name" value="SPERMIDINE/PUTRESCINE IMPORT ATP-BINDING PROTEIN POTA"/>
    <property type="match status" value="1"/>
</dbReference>
<dbReference type="InterPro" id="IPR050093">
    <property type="entry name" value="ABC_SmlMolc_Importer"/>
</dbReference>
<comment type="caution">
    <text evidence="5">The sequence shown here is derived from an EMBL/GenBank/DDBJ whole genome shotgun (WGS) entry which is preliminary data.</text>
</comment>
<evidence type="ECO:0000313" key="5">
    <source>
        <dbReference type="EMBL" id="OAT17866.1"/>
    </source>
</evidence>